<dbReference type="AlphaFoldDB" id="A0A7R9Q5X9"/>
<dbReference type="SUPFAM" id="SSF81383">
    <property type="entry name" value="F-box domain"/>
    <property type="match status" value="1"/>
</dbReference>
<name>A0A7R9Q5X9_9ACAR</name>
<protein>
    <recommendedName>
        <fullName evidence="3">F-box domain-containing protein</fullName>
    </recommendedName>
</protein>
<evidence type="ECO:0008006" key="3">
    <source>
        <dbReference type="Google" id="ProtNLM"/>
    </source>
</evidence>
<evidence type="ECO:0000313" key="2">
    <source>
        <dbReference type="Proteomes" id="UP000759131"/>
    </source>
</evidence>
<proteinExistence type="predicted"/>
<feature type="non-terminal residue" evidence="1">
    <location>
        <position position="1"/>
    </location>
</feature>
<dbReference type="EMBL" id="CAJPIZ010013367">
    <property type="protein sequence ID" value="CAG2114211.1"/>
    <property type="molecule type" value="Genomic_DNA"/>
</dbReference>
<dbReference type="SUPFAM" id="SSF52047">
    <property type="entry name" value="RNI-like"/>
    <property type="match status" value="1"/>
</dbReference>
<dbReference type="InterPro" id="IPR036047">
    <property type="entry name" value="F-box-like_dom_sf"/>
</dbReference>
<dbReference type="Proteomes" id="UP000759131">
    <property type="component" value="Unassembled WGS sequence"/>
</dbReference>
<organism evidence="1">
    <name type="scientific">Medioppia subpectinata</name>
    <dbReference type="NCBI Taxonomy" id="1979941"/>
    <lineage>
        <taxon>Eukaryota</taxon>
        <taxon>Metazoa</taxon>
        <taxon>Ecdysozoa</taxon>
        <taxon>Arthropoda</taxon>
        <taxon>Chelicerata</taxon>
        <taxon>Arachnida</taxon>
        <taxon>Acari</taxon>
        <taxon>Acariformes</taxon>
        <taxon>Sarcoptiformes</taxon>
        <taxon>Oribatida</taxon>
        <taxon>Brachypylina</taxon>
        <taxon>Oppioidea</taxon>
        <taxon>Oppiidae</taxon>
        <taxon>Medioppia</taxon>
    </lineage>
</organism>
<reference evidence="1" key="1">
    <citation type="submission" date="2020-11" db="EMBL/GenBank/DDBJ databases">
        <authorList>
            <person name="Tran Van P."/>
        </authorList>
    </citation>
    <scope>NUCLEOTIDE SEQUENCE</scope>
</reference>
<gene>
    <name evidence="1" type="ORF">OSB1V03_LOCUS14177</name>
</gene>
<keyword evidence="2" id="KW-1185">Reference proteome</keyword>
<sequence length="392" mass="46015">MLANIKRYLKIKKSAKNDAKSVNSVDKVFGLEELVIKIFSFLDIHELIPLERVSKQFQLCADYWFRQQKTLSFNDNYCGIYHFMPDIDVIRNSYTFPLRYINNNSDGKPCLILNKERIIWLSKKLPNIEYLGIGHLETDYQTLYDILEAFQSIKWLEICDIKKFTAQEFRQLGQLLSGRVAKLNDFCDCDYNTKSMQFSKVKTLYLRYCELEEQAFVSLLKCFPSVNNEAKSVDKVFGLEELVIKIFSYLTIDELIGLERVSKQFQFCADYWLRQQKSIAFNEKFCGMDYNKPNIDVIHNSYTFPAQYFKTNSDGKQSLIKNKKRIILLSKKLPNIEYLGIGHFDTDYKTLCKVLNAFQSIKWLEMCDLCDFKDQELRLLGQLLSGRVTKLL</sequence>
<dbReference type="CDD" id="cd09917">
    <property type="entry name" value="F-box_SF"/>
    <property type="match status" value="1"/>
</dbReference>
<accession>A0A7R9Q5X9</accession>
<dbReference type="EMBL" id="OC867942">
    <property type="protein sequence ID" value="CAD7633781.1"/>
    <property type="molecule type" value="Genomic_DNA"/>
</dbReference>
<evidence type="ECO:0000313" key="1">
    <source>
        <dbReference type="EMBL" id="CAD7633781.1"/>
    </source>
</evidence>